<keyword evidence="9 11" id="KW-0472">Membrane</keyword>
<dbReference type="GO" id="GO:0005886">
    <property type="term" value="C:plasma membrane"/>
    <property type="evidence" value="ECO:0007669"/>
    <property type="project" value="TreeGrafter"/>
</dbReference>
<dbReference type="Pfam" id="PF02518">
    <property type="entry name" value="HATPase_c"/>
    <property type="match status" value="1"/>
</dbReference>
<evidence type="ECO:0000256" key="7">
    <source>
        <dbReference type="ARBA" id="ARBA00022777"/>
    </source>
</evidence>
<keyword evidence="6 11" id="KW-0812">Transmembrane</keyword>
<dbReference type="EC" id="2.7.13.3" evidence="3"/>
<evidence type="ECO:0000256" key="11">
    <source>
        <dbReference type="SAM" id="Phobius"/>
    </source>
</evidence>
<evidence type="ECO:0000256" key="3">
    <source>
        <dbReference type="ARBA" id="ARBA00012438"/>
    </source>
</evidence>
<keyword evidence="5" id="KW-0808">Transferase</keyword>
<keyword evidence="7" id="KW-0418">Kinase</keyword>
<proteinExistence type="predicted"/>
<evidence type="ECO:0000259" key="12">
    <source>
        <dbReference type="PROSITE" id="PS50109"/>
    </source>
</evidence>
<dbReference type="InterPro" id="IPR036890">
    <property type="entry name" value="HATPase_C_sf"/>
</dbReference>
<reference evidence="13 14" key="1">
    <citation type="submission" date="2014-03" db="EMBL/GenBank/DDBJ databases">
        <title>Bradyrhizobium valentinum sp. nov., isolated from effective nodules of Lupinus mariae-josephae, a lupine endemic of basic-lime soils in Eastern Spain.</title>
        <authorList>
            <person name="Duran D."/>
            <person name="Rey L."/>
            <person name="Navarro A."/>
            <person name="Busquets A."/>
            <person name="Imperial J."/>
            <person name="Ruiz-Argueso T."/>
        </authorList>
    </citation>
    <scope>NUCLEOTIDE SEQUENCE [LARGE SCALE GENOMIC DNA]</scope>
    <source>
        <strain evidence="13 14">Ro19</strain>
    </source>
</reference>
<dbReference type="PROSITE" id="PS50109">
    <property type="entry name" value="HIS_KIN"/>
    <property type="match status" value="1"/>
</dbReference>
<name>A0A0R3MGD0_9BRAD</name>
<evidence type="ECO:0000256" key="6">
    <source>
        <dbReference type="ARBA" id="ARBA00022692"/>
    </source>
</evidence>
<feature type="domain" description="Histidine kinase" evidence="12">
    <location>
        <begin position="247"/>
        <end position="454"/>
    </location>
</feature>
<dbReference type="AlphaFoldDB" id="A0A0R3MGD0"/>
<evidence type="ECO:0000256" key="2">
    <source>
        <dbReference type="ARBA" id="ARBA00004370"/>
    </source>
</evidence>
<keyword evidence="8 11" id="KW-1133">Transmembrane helix</keyword>
<sequence>MRVTDWTPAMATKRSLRRQALTTLLVSIAGVMLVALVLSVLLLRFTLLRDFETRLRALAQDLQATVTRGQDGAIDLGDFTPDAAFSERFSGWYWLVRDGEAIVARSRSMVAESLPSSGLGETQPTKGPRGEALLALSLSVRGADGLLVTVAGPESAIDRALLDDLWIVLSSVVTLGLMLMLVVWSQVNRALKPLQDLAEDLGRLRTGALTEVPPSQFSELNAVVTLVNALLADSRNLVAQARDTAAKLAHGLKTPLALLAARFGTGGTSPDLKVTDAVDSMRCLIDQNLRTARTARASAAFSDTVPLRPVVEDLVFAFSHVFRERQLLVDVDILEDLAFRGSRDDLQEMLGNLLENAHAWAASRVSVSVGREERDDLTIAIRDDGPGFPDSILVAMTQDNSSSPADYATSPTGERAQSNGLGLRITRDIATRYNGRLELANSAGNGAVATLRLP</sequence>
<dbReference type="InterPro" id="IPR005467">
    <property type="entry name" value="His_kinase_dom"/>
</dbReference>
<evidence type="ECO:0000256" key="10">
    <source>
        <dbReference type="SAM" id="MobiDB-lite"/>
    </source>
</evidence>
<keyword evidence="4" id="KW-0597">Phosphoprotein</keyword>
<dbReference type="GO" id="GO:0004673">
    <property type="term" value="F:protein histidine kinase activity"/>
    <property type="evidence" value="ECO:0007669"/>
    <property type="project" value="UniProtKB-EC"/>
</dbReference>
<dbReference type="SUPFAM" id="SSF55874">
    <property type="entry name" value="ATPase domain of HSP90 chaperone/DNA topoisomerase II/histidine kinase"/>
    <property type="match status" value="1"/>
</dbReference>
<feature type="transmembrane region" description="Helical" evidence="11">
    <location>
        <begin position="21"/>
        <end position="45"/>
    </location>
</feature>
<dbReference type="SMART" id="SM00387">
    <property type="entry name" value="HATPase_c"/>
    <property type="match status" value="1"/>
</dbReference>
<dbReference type="EMBL" id="LLYA01000193">
    <property type="protein sequence ID" value="KRR18638.1"/>
    <property type="molecule type" value="Genomic_DNA"/>
</dbReference>
<evidence type="ECO:0000256" key="1">
    <source>
        <dbReference type="ARBA" id="ARBA00000085"/>
    </source>
</evidence>
<comment type="catalytic activity">
    <reaction evidence="1">
        <text>ATP + protein L-histidine = ADP + protein N-phospho-L-histidine.</text>
        <dbReference type="EC" id="2.7.13.3"/>
    </reaction>
</comment>
<evidence type="ECO:0000256" key="9">
    <source>
        <dbReference type="ARBA" id="ARBA00023136"/>
    </source>
</evidence>
<dbReference type="PANTHER" id="PTHR45436:SF5">
    <property type="entry name" value="SENSOR HISTIDINE KINASE TRCS"/>
    <property type="match status" value="1"/>
</dbReference>
<evidence type="ECO:0000313" key="13">
    <source>
        <dbReference type="EMBL" id="KRR18638.1"/>
    </source>
</evidence>
<comment type="subcellular location">
    <subcellularLocation>
        <location evidence="2">Membrane</location>
    </subcellularLocation>
</comment>
<evidence type="ECO:0000256" key="8">
    <source>
        <dbReference type="ARBA" id="ARBA00022989"/>
    </source>
</evidence>
<dbReference type="InterPro" id="IPR050428">
    <property type="entry name" value="TCS_sensor_his_kinase"/>
</dbReference>
<feature type="transmembrane region" description="Helical" evidence="11">
    <location>
        <begin position="165"/>
        <end position="184"/>
    </location>
</feature>
<dbReference type="GO" id="GO:0000160">
    <property type="term" value="P:phosphorelay signal transduction system"/>
    <property type="evidence" value="ECO:0007669"/>
    <property type="project" value="TreeGrafter"/>
</dbReference>
<dbReference type="Proteomes" id="UP000052023">
    <property type="component" value="Unassembled WGS sequence"/>
</dbReference>
<gene>
    <name evidence="13" type="ORF">CQ13_34730</name>
</gene>
<dbReference type="Gene3D" id="3.30.565.10">
    <property type="entry name" value="Histidine kinase-like ATPase, C-terminal domain"/>
    <property type="match status" value="1"/>
</dbReference>
<dbReference type="PANTHER" id="PTHR45436">
    <property type="entry name" value="SENSOR HISTIDINE KINASE YKOH"/>
    <property type="match status" value="1"/>
</dbReference>
<evidence type="ECO:0000256" key="5">
    <source>
        <dbReference type="ARBA" id="ARBA00022679"/>
    </source>
</evidence>
<dbReference type="InterPro" id="IPR004358">
    <property type="entry name" value="Sig_transdc_His_kin-like_C"/>
</dbReference>
<dbReference type="InterPro" id="IPR003594">
    <property type="entry name" value="HATPase_dom"/>
</dbReference>
<feature type="region of interest" description="Disordered" evidence="10">
    <location>
        <begin position="400"/>
        <end position="419"/>
    </location>
</feature>
<comment type="caution">
    <text evidence="13">The sequence shown here is derived from an EMBL/GenBank/DDBJ whole genome shotgun (WGS) entry which is preliminary data.</text>
</comment>
<evidence type="ECO:0000256" key="4">
    <source>
        <dbReference type="ARBA" id="ARBA00022553"/>
    </source>
</evidence>
<accession>A0A0R3MGD0</accession>
<organism evidence="13 14">
    <name type="scientific">Bradyrhizobium retamae</name>
    <dbReference type="NCBI Taxonomy" id="1300035"/>
    <lineage>
        <taxon>Bacteria</taxon>
        <taxon>Pseudomonadati</taxon>
        <taxon>Pseudomonadota</taxon>
        <taxon>Alphaproteobacteria</taxon>
        <taxon>Hyphomicrobiales</taxon>
        <taxon>Nitrobacteraceae</taxon>
        <taxon>Bradyrhizobium</taxon>
    </lineage>
</organism>
<protein>
    <recommendedName>
        <fullName evidence="3">histidine kinase</fullName>
        <ecNumber evidence="3">2.7.13.3</ecNumber>
    </recommendedName>
</protein>
<evidence type="ECO:0000313" key="14">
    <source>
        <dbReference type="Proteomes" id="UP000052023"/>
    </source>
</evidence>
<keyword evidence="14" id="KW-1185">Reference proteome</keyword>
<dbReference type="PRINTS" id="PR00344">
    <property type="entry name" value="BCTRLSENSOR"/>
</dbReference>